<gene>
    <name evidence="2" type="ORF">SAMN02910406_01932</name>
</gene>
<keyword evidence="1" id="KW-0812">Transmembrane</keyword>
<sequence>MKIKYTYRSNFLKSAMFLGTIGMIFFHINCLNIKNPVSEAVIYIMYFLPLVIFAFFIILLSYMPVTMVADENALNVKVLFRKTAIRYSDIESISLVREFRKPELRGEQNHYNEILTITDINKKKYVYYKKIDLDQDEIAMNPADLTVQFENSTFSQLKRYIEERIPIMQAEI</sequence>
<evidence type="ECO:0008006" key="4">
    <source>
        <dbReference type="Google" id="ProtNLM"/>
    </source>
</evidence>
<keyword evidence="1" id="KW-0472">Membrane</keyword>
<name>A0A1I1KEI0_RUMAL</name>
<evidence type="ECO:0000313" key="2">
    <source>
        <dbReference type="EMBL" id="SFC55880.1"/>
    </source>
</evidence>
<keyword evidence="1" id="KW-1133">Transmembrane helix</keyword>
<dbReference type="Proteomes" id="UP000182192">
    <property type="component" value="Unassembled WGS sequence"/>
</dbReference>
<evidence type="ECO:0000313" key="3">
    <source>
        <dbReference type="Proteomes" id="UP000182192"/>
    </source>
</evidence>
<dbReference type="EMBL" id="FOKQ01000015">
    <property type="protein sequence ID" value="SFC55880.1"/>
    <property type="molecule type" value="Genomic_DNA"/>
</dbReference>
<dbReference type="AlphaFoldDB" id="A0A1I1KEI0"/>
<reference evidence="2 3" key="1">
    <citation type="submission" date="2016-10" db="EMBL/GenBank/DDBJ databases">
        <authorList>
            <person name="de Groot N.N."/>
        </authorList>
    </citation>
    <scope>NUCLEOTIDE SEQUENCE [LARGE SCALE GENOMIC DNA]</scope>
    <source>
        <strain evidence="2 3">AR67</strain>
    </source>
</reference>
<accession>A0A1I1KEI0</accession>
<evidence type="ECO:0000256" key="1">
    <source>
        <dbReference type="SAM" id="Phobius"/>
    </source>
</evidence>
<proteinExistence type="predicted"/>
<protein>
    <recommendedName>
        <fullName evidence="4">PH domain-containing protein</fullName>
    </recommendedName>
</protein>
<organism evidence="2 3">
    <name type="scientific">Ruminococcus albus</name>
    <dbReference type="NCBI Taxonomy" id="1264"/>
    <lineage>
        <taxon>Bacteria</taxon>
        <taxon>Bacillati</taxon>
        <taxon>Bacillota</taxon>
        <taxon>Clostridia</taxon>
        <taxon>Eubacteriales</taxon>
        <taxon>Oscillospiraceae</taxon>
        <taxon>Ruminococcus</taxon>
    </lineage>
</organism>
<feature type="transmembrane region" description="Helical" evidence="1">
    <location>
        <begin position="40"/>
        <end position="62"/>
    </location>
</feature>
<feature type="transmembrane region" description="Helical" evidence="1">
    <location>
        <begin position="12"/>
        <end position="28"/>
    </location>
</feature>